<accession>A0A0Q0VLT5</accession>
<proteinExistence type="predicted"/>
<dbReference type="InterPro" id="IPR006268">
    <property type="entry name" value="DAHP_syn_2"/>
</dbReference>
<feature type="domain" description="DAHP synthetase I/KDSA" evidence="2">
    <location>
        <begin position="13"/>
        <end position="254"/>
    </location>
</feature>
<dbReference type="OrthoDB" id="350424at2157"/>
<dbReference type="NCBIfam" id="NF009239">
    <property type="entry name" value="PRK12595.1"/>
    <property type="match status" value="1"/>
</dbReference>
<dbReference type="PANTHER" id="PTHR43018:SF2">
    <property type="entry name" value="PHOSPHO-2-DEHYDRO-3-DEOXYHEPTONATE ALDOLASE"/>
    <property type="match status" value="1"/>
</dbReference>
<dbReference type="InterPro" id="IPR006218">
    <property type="entry name" value="DAHP1/KDSA"/>
</dbReference>
<dbReference type="GO" id="GO:0016832">
    <property type="term" value="F:aldehyde-lyase activity"/>
    <property type="evidence" value="ECO:0007669"/>
    <property type="project" value="InterPro"/>
</dbReference>
<evidence type="ECO:0000313" key="3">
    <source>
        <dbReference type="EMBL" id="KQB34437.1"/>
    </source>
</evidence>
<dbReference type="SUPFAM" id="SSF51569">
    <property type="entry name" value="Aldolase"/>
    <property type="match status" value="1"/>
</dbReference>
<dbReference type="GeneID" id="84222150"/>
<dbReference type="InterPro" id="IPR013785">
    <property type="entry name" value="Aldolase_TIM"/>
</dbReference>
<dbReference type="Gene3D" id="3.20.20.70">
    <property type="entry name" value="Aldolase class I"/>
    <property type="match status" value="1"/>
</dbReference>
<evidence type="ECO:0000256" key="1">
    <source>
        <dbReference type="ARBA" id="ARBA00022679"/>
    </source>
</evidence>
<comment type="caution">
    <text evidence="3">The sequence shown here is derived from an EMBL/GenBank/DDBJ whole genome shotgun (WGS) entry which is preliminary data.</text>
</comment>
<dbReference type="InterPro" id="IPR052899">
    <property type="entry name" value="Class-I_DAHP_synthase"/>
</dbReference>
<dbReference type="Pfam" id="PF00793">
    <property type="entry name" value="DAHP_synth_1"/>
    <property type="match status" value="1"/>
</dbReference>
<dbReference type="PANTHER" id="PTHR43018">
    <property type="entry name" value="PHOSPHO-2-DEHYDRO-3-DEOXYHEPTONATE ALDOLASE"/>
    <property type="match status" value="1"/>
</dbReference>
<evidence type="ECO:0000313" key="4">
    <source>
        <dbReference type="Proteomes" id="UP000050320"/>
    </source>
</evidence>
<dbReference type="GO" id="GO:0009073">
    <property type="term" value="P:aromatic amino acid family biosynthetic process"/>
    <property type="evidence" value="ECO:0007669"/>
    <property type="project" value="InterPro"/>
</dbReference>
<reference evidence="3 4" key="1">
    <citation type="submission" date="2015-09" db="EMBL/GenBank/DDBJ databases">
        <title>Heavy metals and arsenic resistance mechanisms in polyextremophilic archaea of the family Ferroplasmaceae.</title>
        <authorList>
            <person name="Bulaev A.G."/>
            <person name="Kanygina A.V."/>
        </authorList>
    </citation>
    <scope>NUCLEOTIDE SEQUENCE [LARGE SCALE GENOMIC DNA]</scope>
    <source>
        <strain evidence="3 4">VT</strain>
    </source>
</reference>
<dbReference type="GO" id="GO:0016740">
    <property type="term" value="F:transferase activity"/>
    <property type="evidence" value="ECO:0007669"/>
    <property type="project" value="UniProtKB-KW"/>
</dbReference>
<keyword evidence="4" id="KW-1185">Reference proteome</keyword>
<name>A0A0Q0VLT5_9ARCH</name>
<protein>
    <recommendedName>
        <fullName evidence="2">DAHP synthetase I/KDSA domain-containing protein</fullName>
    </recommendedName>
</protein>
<sequence length="260" mass="28752">MIDIKINDELELTDDKFLMIAGPCSVESEEQILGVARDLKKIGVNVLRGGTFKPRTQPESFQGLGEEGLKLLARAREETGMAIITEVMDEENLPLVEEYADIIQIGSRNSQNFSLLKAVSKYNKPVLLKRGFGNTIDELIGSSKYLALGGNKKIMLVERGIRTFETSTRFTLDVSAVPVLHEKTEYPVLIDPSHPAGINRYVEPLAMAGTAAGADGLIIEVHPNPKEALSDAAQQLTVPEFMELYDKIKRITEITRKNII</sequence>
<dbReference type="EMBL" id="LKBG01000241">
    <property type="protein sequence ID" value="KQB34437.1"/>
    <property type="molecule type" value="Genomic_DNA"/>
</dbReference>
<dbReference type="RefSeq" id="WP_052656839.1">
    <property type="nucleotide sequence ID" value="NZ_JBBYJF010000006.1"/>
</dbReference>
<dbReference type="Proteomes" id="UP000050320">
    <property type="component" value="Unassembled WGS sequence"/>
</dbReference>
<dbReference type="AlphaFoldDB" id="A0A0Q0VLT5"/>
<keyword evidence="1" id="KW-0808">Transferase</keyword>
<organism evidence="3 4">
    <name type="scientific">Acidiplasma aeolicum</name>
    <dbReference type="NCBI Taxonomy" id="507754"/>
    <lineage>
        <taxon>Archaea</taxon>
        <taxon>Methanobacteriati</taxon>
        <taxon>Thermoplasmatota</taxon>
        <taxon>Thermoplasmata</taxon>
        <taxon>Thermoplasmatales</taxon>
        <taxon>Ferroplasmaceae</taxon>
        <taxon>Acidiplasma</taxon>
    </lineage>
</organism>
<gene>
    <name evidence="3" type="ORF">AOG54_04950</name>
</gene>
<dbReference type="NCBIfam" id="NF006421">
    <property type="entry name" value="PRK08673.1"/>
    <property type="match status" value="1"/>
</dbReference>
<dbReference type="NCBIfam" id="TIGR01361">
    <property type="entry name" value="DAHP_synth_Bsub"/>
    <property type="match status" value="1"/>
</dbReference>
<evidence type="ECO:0000259" key="2">
    <source>
        <dbReference type="Pfam" id="PF00793"/>
    </source>
</evidence>